<keyword evidence="4" id="KW-1185">Reference proteome</keyword>
<dbReference type="SUPFAM" id="SSF50978">
    <property type="entry name" value="WD40 repeat-like"/>
    <property type="match status" value="3"/>
</dbReference>
<feature type="repeat" description="WD" evidence="1">
    <location>
        <begin position="544"/>
        <end position="585"/>
    </location>
</feature>
<organism evidence="3 4">
    <name type="scientific">Sphagnum jensenii</name>
    <dbReference type="NCBI Taxonomy" id="128206"/>
    <lineage>
        <taxon>Eukaryota</taxon>
        <taxon>Viridiplantae</taxon>
        <taxon>Streptophyta</taxon>
        <taxon>Embryophyta</taxon>
        <taxon>Bryophyta</taxon>
        <taxon>Sphagnophytina</taxon>
        <taxon>Sphagnopsida</taxon>
        <taxon>Sphagnales</taxon>
        <taxon>Sphagnaceae</taxon>
        <taxon>Sphagnum</taxon>
    </lineage>
</organism>
<feature type="compositionally biased region" description="Basic and acidic residues" evidence="2">
    <location>
        <begin position="261"/>
        <end position="291"/>
    </location>
</feature>
<dbReference type="Pfam" id="PF00400">
    <property type="entry name" value="WD40"/>
    <property type="match status" value="2"/>
</dbReference>
<protein>
    <submittedName>
        <fullName evidence="3">Uncharacterized protein</fullName>
    </submittedName>
</protein>
<dbReference type="PROSITE" id="PS50294">
    <property type="entry name" value="WD_REPEATS_REGION"/>
    <property type="match status" value="1"/>
</dbReference>
<reference evidence="3" key="1">
    <citation type="submission" date="2024-02" db="EMBL/GenBank/DDBJ databases">
        <authorList>
            <consortium name="ELIXIR-Norway"/>
            <consortium name="Elixir Norway"/>
        </authorList>
    </citation>
    <scope>NUCLEOTIDE SEQUENCE</scope>
</reference>
<evidence type="ECO:0000313" key="4">
    <source>
        <dbReference type="Proteomes" id="UP001497444"/>
    </source>
</evidence>
<dbReference type="PROSITE" id="PS50082">
    <property type="entry name" value="WD_REPEATS_2"/>
    <property type="match status" value="1"/>
</dbReference>
<evidence type="ECO:0000256" key="2">
    <source>
        <dbReference type="SAM" id="MobiDB-lite"/>
    </source>
</evidence>
<accession>A0ABP0VXJ5</accession>
<dbReference type="InterPro" id="IPR036322">
    <property type="entry name" value="WD40_repeat_dom_sf"/>
</dbReference>
<proteinExistence type="predicted"/>
<evidence type="ECO:0000313" key="3">
    <source>
        <dbReference type="EMBL" id="CAK9258476.1"/>
    </source>
</evidence>
<dbReference type="InterPro" id="IPR052993">
    <property type="entry name" value="CFA-57"/>
</dbReference>
<dbReference type="PANTHER" id="PTHR32215:SF0">
    <property type="entry name" value="CILIA- AND FLAGELLA-ASSOCIATED PROTEIN 57"/>
    <property type="match status" value="1"/>
</dbReference>
<dbReference type="SMART" id="SM00320">
    <property type="entry name" value="WD40"/>
    <property type="match status" value="6"/>
</dbReference>
<dbReference type="Proteomes" id="UP001497444">
    <property type="component" value="Chromosome 11"/>
</dbReference>
<keyword evidence="1" id="KW-0853">WD repeat</keyword>
<feature type="region of interest" description="Disordered" evidence="2">
    <location>
        <begin position="256"/>
        <end position="291"/>
    </location>
</feature>
<evidence type="ECO:0000256" key="1">
    <source>
        <dbReference type="PROSITE-ProRule" id="PRU00221"/>
    </source>
</evidence>
<dbReference type="PANTHER" id="PTHR32215">
    <property type="entry name" value="CILIA- AND FLAGELLA-ASSOCIATED PROTEIN 57"/>
    <property type="match status" value="1"/>
</dbReference>
<dbReference type="Gene3D" id="2.130.10.10">
    <property type="entry name" value="YVTN repeat-like/Quinoprotein amine dehydrogenase"/>
    <property type="match status" value="2"/>
</dbReference>
<dbReference type="EMBL" id="OZ020106">
    <property type="protein sequence ID" value="CAK9258476.1"/>
    <property type="molecule type" value="Genomic_DNA"/>
</dbReference>
<gene>
    <name evidence="3" type="ORF">CSSPJE1EN1_LOCUS3954</name>
</gene>
<name>A0ABP0VXJ5_9BRYO</name>
<dbReference type="InterPro" id="IPR015943">
    <property type="entry name" value="WD40/YVTN_repeat-like_dom_sf"/>
</dbReference>
<sequence length="801" mass="88268">MASSRAPSAPLPLVPVEGFGLKGNLRDGVHFLDASTIAYVAGHCVILKDCRDKKQRVIAGTPSMYGISALAVSTSKKFIAVAEVAPPTKIPGTVEEENASKAAAAAAPAAATLTTAATAGAKSPMINIYTLQSLIKKRSLTTTRFGSREIVSMCFSADGRMLAAQGGAPNWKLLLWDVMATKVAASIRSVDGTVAYQVRYCPVDESLVTVVGDGFAKTFKYTDSSFRPVTTDVTNQEPHQVLCHVWLPPPSELVAKHKRNKSQDKGKEKGTSEHKDKDNEKDDNKNEKTTNEKADPLCCMYSLSSGELLYVEDGKVASTITQSSGSRVGVANIAMQCSIGFICGEDGYVSIYEYEGAKKNYRKVRSIKVDESRAQVCGLALSPAEDVLVCTMANNTLTYLPYQRLYFLSTDSVPKEVVAETYHQAEITGMDICLLKPFAVSCSKDMSVRVWNYVEHCCEIVKYFPSEALSISLHPTGLYVVVGFPESIKLFNLLVDDLQLWREFPIIKNCVICAFSTGGQYFAAVNGNNVHIFSTYNGLNIGTLRAHVNQVQSIWWAHDDFNIVTSGMDGAIYEWTVKTFKRKRENVIKGCIYTCVIGLKNSRCFYGVGSDRKLRELDEMQVLKIFESNVALTQIAMCGGGALLFAGTETGAIRAYSYPLTGMLLLFMESSSPICKLCVSSNETHLVCASEDGLTMVLNVRDFPTSPRDTSPGPWCHEALITKDDLEELKSHVEDLKTKMIEMQSNCEYQLRIKDERVEGQIQELQDQFALNLEDARVKHQELIMDKNETVLFLIFCSMSH</sequence>
<dbReference type="InterPro" id="IPR001680">
    <property type="entry name" value="WD40_rpt"/>
</dbReference>